<proteinExistence type="predicted"/>
<sequence>MMIPKEHLEIGRVIVKYSYCLLRSKSCCPVSSRSNPAVTCKYLTSTFSVAVEQLHENCCDHLLNTENLNPSKE</sequence>
<evidence type="ECO:0000313" key="1">
    <source>
        <dbReference type="EMBL" id="OPJ89410.1"/>
    </source>
</evidence>
<gene>
    <name evidence="1" type="ORF">AV530_003641</name>
</gene>
<protein>
    <submittedName>
        <fullName evidence="1">Uncharacterized protein</fullName>
    </submittedName>
</protein>
<reference evidence="1 2" key="1">
    <citation type="submission" date="2016-02" db="EMBL/GenBank/DDBJ databases">
        <title>Band-tailed pigeon sequencing and assembly.</title>
        <authorList>
            <person name="Soares A.E."/>
            <person name="Novak B.J."/>
            <person name="Rice E.S."/>
            <person name="O'Connell B."/>
            <person name="Chang D."/>
            <person name="Weber S."/>
            <person name="Shapiro B."/>
        </authorList>
    </citation>
    <scope>NUCLEOTIDE SEQUENCE [LARGE SCALE GENOMIC DNA]</scope>
    <source>
        <strain evidence="1">BTP2013</strain>
        <tissue evidence="1">Blood</tissue>
    </source>
</reference>
<keyword evidence="2" id="KW-1185">Reference proteome</keyword>
<dbReference type="Proteomes" id="UP000190648">
    <property type="component" value="Unassembled WGS sequence"/>
</dbReference>
<dbReference type="AlphaFoldDB" id="A0A1V4KYC8"/>
<dbReference type="EMBL" id="LSYS01001150">
    <property type="protein sequence ID" value="OPJ89410.1"/>
    <property type="molecule type" value="Genomic_DNA"/>
</dbReference>
<name>A0A1V4KYC8_PATFA</name>
<accession>A0A1V4KYC8</accession>
<organism evidence="1 2">
    <name type="scientific">Patagioenas fasciata monilis</name>
    <dbReference type="NCBI Taxonomy" id="372326"/>
    <lineage>
        <taxon>Eukaryota</taxon>
        <taxon>Metazoa</taxon>
        <taxon>Chordata</taxon>
        <taxon>Craniata</taxon>
        <taxon>Vertebrata</taxon>
        <taxon>Euteleostomi</taxon>
        <taxon>Archelosauria</taxon>
        <taxon>Archosauria</taxon>
        <taxon>Dinosauria</taxon>
        <taxon>Saurischia</taxon>
        <taxon>Theropoda</taxon>
        <taxon>Coelurosauria</taxon>
        <taxon>Aves</taxon>
        <taxon>Neognathae</taxon>
        <taxon>Neoaves</taxon>
        <taxon>Columbimorphae</taxon>
        <taxon>Columbiformes</taxon>
        <taxon>Columbidae</taxon>
        <taxon>Patagioenas</taxon>
    </lineage>
</organism>
<comment type="caution">
    <text evidence="1">The sequence shown here is derived from an EMBL/GenBank/DDBJ whole genome shotgun (WGS) entry which is preliminary data.</text>
</comment>
<evidence type="ECO:0000313" key="2">
    <source>
        <dbReference type="Proteomes" id="UP000190648"/>
    </source>
</evidence>